<feature type="domain" description="HTH merR-type" evidence="2">
    <location>
        <begin position="1"/>
        <end position="69"/>
    </location>
</feature>
<dbReference type="GO" id="GO:0003700">
    <property type="term" value="F:DNA-binding transcription factor activity"/>
    <property type="evidence" value="ECO:0007669"/>
    <property type="project" value="InterPro"/>
</dbReference>
<gene>
    <name evidence="3" type="ORF">FEK34_25860</name>
</gene>
<dbReference type="SUPFAM" id="SSF46955">
    <property type="entry name" value="Putative DNA-binding domain"/>
    <property type="match status" value="1"/>
</dbReference>
<evidence type="ECO:0000259" key="2">
    <source>
        <dbReference type="PROSITE" id="PS50937"/>
    </source>
</evidence>
<dbReference type="Pfam" id="PF13411">
    <property type="entry name" value="MerR_1"/>
    <property type="match status" value="1"/>
</dbReference>
<dbReference type="InterPro" id="IPR009061">
    <property type="entry name" value="DNA-bd_dom_put_sf"/>
</dbReference>
<accession>A0A5R8ND24</accession>
<sequence length="210" mass="22136">MLMSELAARTGVPVPTIKYYLREGVLMPGRATSATRAEYGEPHVERIALVKALSGHGLSLAKIKTIVGLIDTPDESLLTALGAATSALPPSPESSTDTELPRARAAFAALGRPLPADLPAAAQLEQALADAEAAGLPMTDDRLRAYAPHITAIAAYEIDRMPLDSPAAAIEYAVLGTVLYEPILAALRRITHAELTAQRLADQLEAPRAT</sequence>
<dbReference type="PROSITE" id="PS50937">
    <property type="entry name" value="HTH_MERR_2"/>
    <property type="match status" value="1"/>
</dbReference>
<dbReference type="InterPro" id="IPR047057">
    <property type="entry name" value="MerR_fam"/>
</dbReference>
<protein>
    <submittedName>
        <fullName evidence="3">MerR family transcriptional regulator</fullName>
    </submittedName>
</protein>
<dbReference type="PANTHER" id="PTHR30204">
    <property type="entry name" value="REDOX-CYCLING DRUG-SENSING TRANSCRIPTIONAL ACTIVATOR SOXR"/>
    <property type="match status" value="1"/>
</dbReference>
<comment type="caution">
    <text evidence="3">The sequence shown here is derived from an EMBL/GenBank/DDBJ whole genome shotgun (WGS) entry which is preliminary data.</text>
</comment>
<evidence type="ECO:0000256" key="1">
    <source>
        <dbReference type="ARBA" id="ARBA00023125"/>
    </source>
</evidence>
<keyword evidence="1" id="KW-0238">DNA-binding</keyword>
<dbReference type="InterPro" id="IPR000551">
    <property type="entry name" value="MerR-type_HTH_dom"/>
</dbReference>
<dbReference type="GO" id="GO:0003677">
    <property type="term" value="F:DNA binding"/>
    <property type="evidence" value="ECO:0007669"/>
    <property type="project" value="UniProtKB-KW"/>
</dbReference>
<dbReference type="SMART" id="SM00422">
    <property type="entry name" value="HTH_MERR"/>
    <property type="match status" value="1"/>
</dbReference>
<dbReference type="EMBL" id="VBUT01000012">
    <property type="protein sequence ID" value="TLF73534.1"/>
    <property type="molecule type" value="Genomic_DNA"/>
</dbReference>
<dbReference type="PRINTS" id="PR00040">
    <property type="entry name" value="HTHMERR"/>
</dbReference>
<evidence type="ECO:0000313" key="3">
    <source>
        <dbReference type="EMBL" id="TLF73534.1"/>
    </source>
</evidence>
<dbReference type="PANTHER" id="PTHR30204:SF98">
    <property type="entry name" value="HTH-TYPE TRANSCRIPTIONAL REGULATOR ADHR"/>
    <property type="match status" value="1"/>
</dbReference>
<dbReference type="Proteomes" id="UP000306378">
    <property type="component" value="Unassembled WGS sequence"/>
</dbReference>
<proteinExistence type="predicted"/>
<name>A0A5R8ND24_9NOCA</name>
<evidence type="ECO:0000313" key="4">
    <source>
        <dbReference type="Proteomes" id="UP000306378"/>
    </source>
</evidence>
<dbReference type="AlphaFoldDB" id="A0A5R8ND24"/>
<dbReference type="RefSeq" id="WP_138451946.1">
    <property type="nucleotide sequence ID" value="NZ_JADLRQ010000003.1"/>
</dbReference>
<dbReference type="Gene3D" id="1.10.1660.10">
    <property type="match status" value="1"/>
</dbReference>
<organism evidence="3 4">
    <name type="scientific">Nocardia cyriacigeorgica</name>
    <dbReference type="NCBI Taxonomy" id="135487"/>
    <lineage>
        <taxon>Bacteria</taxon>
        <taxon>Bacillati</taxon>
        <taxon>Actinomycetota</taxon>
        <taxon>Actinomycetes</taxon>
        <taxon>Mycobacteriales</taxon>
        <taxon>Nocardiaceae</taxon>
        <taxon>Nocardia</taxon>
    </lineage>
</organism>
<reference evidence="3 4" key="1">
    <citation type="submission" date="2019-05" db="EMBL/GenBank/DDBJ databases">
        <title>Genomes sequences of two Nocardia cyriacigeorgica environmental isolates, type strains Nocardia asteroides ATCC 19247 and Nocardia cyriacigeorgica DSM 44484.</title>
        <authorList>
            <person name="Vautrin F."/>
            <person name="Bergeron E."/>
            <person name="Dubost A."/>
            <person name="Abrouk D."/>
            <person name="Rodriguez Nava V."/>
            <person name="Pujic P."/>
        </authorList>
    </citation>
    <scope>NUCLEOTIDE SEQUENCE [LARGE SCALE GENOMIC DNA]</scope>
    <source>
        <strain evidence="3 4">EML 446</strain>
    </source>
</reference>